<keyword evidence="1" id="KW-0472">Membrane</keyword>
<evidence type="ECO:0000256" key="1">
    <source>
        <dbReference type="SAM" id="Phobius"/>
    </source>
</evidence>
<proteinExistence type="predicted"/>
<dbReference type="AlphaFoldDB" id="E3M3F5"/>
<dbReference type="InParanoid" id="E3M3F5"/>
<feature type="transmembrane region" description="Helical" evidence="1">
    <location>
        <begin position="137"/>
        <end position="160"/>
    </location>
</feature>
<organism evidence="3">
    <name type="scientific">Caenorhabditis remanei</name>
    <name type="common">Caenorhabditis vulgaris</name>
    <dbReference type="NCBI Taxonomy" id="31234"/>
    <lineage>
        <taxon>Eukaryota</taxon>
        <taxon>Metazoa</taxon>
        <taxon>Ecdysozoa</taxon>
        <taxon>Nematoda</taxon>
        <taxon>Chromadorea</taxon>
        <taxon>Rhabditida</taxon>
        <taxon>Rhabditina</taxon>
        <taxon>Rhabditomorpha</taxon>
        <taxon>Rhabditoidea</taxon>
        <taxon>Rhabditidae</taxon>
        <taxon>Peloderinae</taxon>
        <taxon>Caenorhabditis</taxon>
    </lineage>
</organism>
<feature type="transmembrane region" description="Helical" evidence="1">
    <location>
        <begin position="208"/>
        <end position="228"/>
    </location>
</feature>
<dbReference type="Proteomes" id="UP000008281">
    <property type="component" value="Unassembled WGS sequence"/>
</dbReference>
<feature type="transmembrane region" description="Helical" evidence="1">
    <location>
        <begin position="48"/>
        <end position="67"/>
    </location>
</feature>
<feature type="transmembrane region" description="Helical" evidence="1">
    <location>
        <begin position="111"/>
        <end position="131"/>
    </location>
</feature>
<name>E3M3F5_CAERE</name>
<sequence>MPHHREPGFIFCAYLKLLLLFFIDPILILVFVICHPTYSSSFLLSHQAFWHCSIVTIISFLIVFQPKTSEANPDDLHKIFYFFLMIYLSIFCHADESILKYIKKKVQKMSHIIIGLFGMILSVWMMIGCIVSKEFDFYRTTAGCIYMLCICSLTFFYLVFSSFETDYYISLPSANQPFSGIKLYVVTFGLFHLMVGIAVINLTSAWPISLHLLASSFVFCADAYSCLFTETYIFYDHRPLMIDDVENNSANEIVCHVVVRRMYEKMKNPEDLPKIFKFDDEVEDYLYLKA</sequence>
<gene>
    <name evidence="2" type="ORF">CRE_08105</name>
</gene>
<feature type="transmembrane region" description="Helical" evidence="1">
    <location>
        <begin position="13"/>
        <end position="36"/>
    </location>
</feature>
<keyword evidence="3" id="KW-1185">Reference proteome</keyword>
<evidence type="ECO:0000313" key="2">
    <source>
        <dbReference type="EMBL" id="EFO90575.1"/>
    </source>
</evidence>
<accession>E3M3F5</accession>
<feature type="transmembrane region" description="Helical" evidence="1">
    <location>
        <begin position="181"/>
        <end position="202"/>
    </location>
</feature>
<dbReference type="eggNOG" id="ENOG502TJNY">
    <property type="taxonomic scope" value="Eukaryota"/>
</dbReference>
<reference evidence="2" key="1">
    <citation type="submission" date="2007-07" db="EMBL/GenBank/DDBJ databases">
        <title>PCAP assembly of the Caenorhabditis remanei genome.</title>
        <authorList>
            <consortium name="The Caenorhabditis remanei Sequencing Consortium"/>
            <person name="Wilson R.K."/>
        </authorList>
    </citation>
    <scope>NUCLEOTIDE SEQUENCE [LARGE SCALE GENOMIC DNA]</scope>
    <source>
        <strain evidence="2">PB4641</strain>
    </source>
</reference>
<keyword evidence="1" id="KW-1133">Transmembrane helix</keyword>
<evidence type="ECO:0000313" key="3">
    <source>
        <dbReference type="Proteomes" id="UP000008281"/>
    </source>
</evidence>
<keyword evidence="1" id="KW-0812">Transmembrane</keyword>
<feature type="transmembrane region" description="Helical" evidence="1">
    <location>
        <begin position="79"/>
        <end position="99"/>
    </location>
</feature>
<dbReference type="EMBL" id="DS268423">
    <property type="protein sequence ID" value="EFO90575.1"/>
    <property type="molecule type" value="Genomic_DNA"/>
</dbReference>
<protein>
    <submittedName>
        <fullName evidence="2">Uncharacterized protein</fullName>
    </submittedName>
</protein>
<dbReference type="HOGENOM" id="CLU_079160_0_0_1"/>